<evidence type="ECO:0000313" key="2">
    <source>
        <dbReference type="EMBL" id="ADK85704.1"/>
    </source>
</evidence>
<dbReference type="RefSeq" id="WP_013259143.1">
    <property type="nucleotide sequence ID" value="NC_014365.1"/>
</dbReference>
<protein>
    <submittedName>
        <fullName evidence="2">Uncharacterized protein</fullName>
    </submittedName>
</protein>
<accession>E1QJG1</accession>
<feature type="compositionally biased region" description="Basic and acidic residues" evidence="1">
    <location>
        <begin position="20"/>
        <end position="33"/>
    </location>
</feature>
<dbReference type="AlphaFoldDB" id="E1QJG1"/>
<keyword evidence="3" id="KW-1185">Reference proteome</keyword>
<feature type="region of interest" description="Disordered" evidence="1">
    <location>
        <begin position="1"/>
        <end position="41"/>
    </location>
</feature>
<organism evidence="2 3">
    <name type="scientific">Desulfarculus baarsii (strain ATCC 33931 / DSM 2075 / LMG 7858 / VKM B-1802 / 2st14)</name>
    <dbReference type="NCBI Taxonomy" id="644282"/>
    <lineage>
        <taxon>Bacteria</taxon>
        <taxon>Pseudomonadati</taxon>
        <taxon>Thermodesulfobacteriota</taxon>
        <taxon>Desulfarculia</taxon>
        <taxon>Desulfarculales</taxon>
        <taxon>Desulfarculaceae</taxon>
        <taxon>Desulfarculus</taxon>
    </lineage>
</organism>
<dbReference type="Proteomes" id="UP000009047">
    <property type="component" value="Chromosome"/>
</dbReference>
<gene>
    <name evidence="2" type="ordered locus">Deba_2342</name>
</gene>
<dbReference type="KEGG" id="dbr:Deba_2342"/>
<proteinExistence type="predicted"/>
<dbReference type="STRING" id="644282.Deba_2342"/>
<name>E1QJG1_DESB2</name>
<evidence type="ECO:0000256" key="1">
    <source>
        <dbReference type="SAM" id="MobiDB-lite"/>
    </source>
</evidence>
<evidence type="ECO:0000313" key="3">
    <source>
        <dbReference type="Proteomes" id="UP000009047"/>
    </source>
</evidence>
<dbReference type="EMBL" id="CP002085">
    <property type="protein sequence ID" value="ADK85704.1"/>
    <property type="molecule type" value="Genomic_DNA"/>
</dbReference>
<reference evidence="2 3" key="1">
    <citation type="journal article" date="2010" name="Stand. Genomic Sci.">
        <title>Complete genome sequence of Desulfarculus baarsii type strain (2st14).</title>
        <authorList>
            <person name="Sun H."/>
            <person name="Spring S."/>
            <person name="Lapidus A."/>
            <person name="Davenport K."/>
            <person name="Del Rio T.G."/>
            <person name="Tice H."/>
            <person name="Nolan M."/>
            <person name="Copeland A."/>
            <person name="Cheng J.F."/>
            <person name="Lucas S."/>
            <person name="Tapia R."/>
            <person name="Goodwin L."/>
            <person name="Pitluck S."/>
            <person name="Ivanova N."/>
            <person name="Pagani I."/>
            <person name="Mavromatis K."/>
            <person name="Ovchinnikova G."/>
            <person name="Pati A."/>
            <person name="Chen A."/>
            <person name="Palaniappan K."/>
            <person name="Hauser L."/>
            <person name="Chang Y.J."/>
            <person name="Jeffries C.D."/>
            <person name="Detter J.C."/>
            <person name="Han C."/>
            <person name="Rohde M."/>
            <person name="Brambilla E."/>
            <person name="Goker M."/>
            <person name="Woyke T."/>
            <person name="Bristow J."/>
            <person name="Eisen J.A."/>
            <person name="Markowitz V."/>
            <person name="Hugenholtz P."/>
            <person name="Kyrpides N.C."/>
            <person name="Klenk H.P."/>
            <person name="Land M."/>
        </authorList>
    </citation>
    <scope>NUCLEOTIDE SEQUENCE [LARGE SCALE GENOMIC DNA]</scope>
    <source>
        <strain evidence="3">ATCC 33931 / DSM 2075 / LMG 7858 / VKM B-1802 / 2st14</strain>
    </source>
</reference>
<dbReference type="HOGENOM" id="CLU_1719378_0_0_7"/>
<feature type="region of interest" description="Disordered" evidence="1">
    <location>
        <begin position="58"/>
        <end position="152"/>
    </location>
</feature>
<sequence>MTPIKIDPAAPAGWTAGEPTRSRADGLAEDKTRSVTSHSLTLRTPLFSLGYSWRRVELEPTPTSGGGRVSPDEKPSGPTVKRQPQKPDTPEEAKRRMQLAALLTKADSPADDFPAAAAPTPGQRPSAEAVCRLYSRHAGPAADDHQGQPPSC</sequence>